<evidence type="ECO:0000313" key="2">
    <source>
        <dbReference type="Proteomes" id="UP000294848"/>
    </source>
</evidence>
<gene>
    <name evidence="1" type="ORF">DET52_102417</name>
</gene>
<sequence>MDIYRKNNLDCSRITTKNYSTSFSLGVRMLNRKYRSGIYSIYGFVRYADEIVDTFFEQNQEEIFNEFKHETDKAIARRFSINPILDSFQHAVHTFQIDRELIDAFLYSMELDLHQTSYDPNLLKTYIYGSAEAVGLMCLKVFYFDEPEKYQKLKEPARKLGAAFQKVNFLRDAQDDFENKGRIYFEEIDFSRFDEPSKIRIEKEIEQDFTEAFQGLKQLKKEVRFGVYLAYIYYLRLFRKIKRAHPSQILKQRYRVSNSKKMYLLANAYFKNAFNLL</sequence>
<dbReference type="PANTHER" id="PTHR31480">
    <property type="entry name" value="BIFUNCTIONAL LYCOPENE CYCLASE/PHYTOENE SYNTHASE"/>
    <property type="match status" value="1"/>
</dbReference>
<dbReference type="Proteomes" id="UP000294848">
    <property type="component" value="Unassembled WGS sequence"/>
</dbReference>
<comment type="caution">
    <text evidence="1">The sequence shown here is derived from an EMBL/GenBank/DDBJ whole genome shotgun (WGS) entry which is preliminary data.</text>
</comment>
<dbReference type="SFLD" id="SFLDS00005">
    <property type="entry name" value="Isoprenoid_Synthase_Type_I"/>
    <property type="match status" value="1"/>
</dbReference>
<reference evidence="1 2" key="1">
    <citation type="submission" date="2019-03" db="EMBL/GenBank/DDBJ databases">
        <title>Freshwater and sediment microbial communities from various areas in North America, analyzing microbe dynamics in response to fracking.</title>
        <authorList>
            <person name="Lamendella R."/>
        </authorList>
    </citation>
    <scope>NUCLEOTIDE SEQUENCE [LARGE SCALE GENOMIC DNA]</scope>
    <source>
        <strain evidence="1 2">114D</strain>
    </source>
</reference>
<dbReference type="Pfam" id="PF00494">
    <property type="entry name" value="SQS_PSY"/>
    <property type="match status" value="1"/>
</dbReference>
<dbReference type="InterPro" id="IPR002060">
    <property type="entry name" value="Squ/phyt_synthse"/>
</dbReference>
<dbReference type="SFLD" id="SFLDG01018">
    <property type="entry name" value="Squalene/Phytoene_Synthase_Lik"/>
    <property type="match status" value="1"/>
</dbReference>
<dbReference type="AlphaFoldDB" id="A0A4R6H8Y5"/>
<dbReference type="InterPro" id="IPR008949">
    <property type="entry name" value="Isoprenoid_synthase_dom_sf"/>
</dbReference>
<protein>
    <submittedName>
        <fullName evidence="1">Phytoene/squalene synthetase</fullName>
    </submittedName>
</protein>
<dbReference type="Gene3D" id="1.10.600.10">
    <property type="entry name" value="Farnesyl Diphosphate Synthase"/>
    <property type="match status" value="1"/>
</dbReference>
<name>A0A4R6H8Y5_9BACT</name>
<dbReference type="OrthoDB" id="9787280at2"/>
<evidence type="ECO:0000313" key="1">
    <source>
        <dbReference type="EMBL" id="TDO04076.1"/>
    </source>
</evidence>
<dbReference type="SFLD" id="SFLDG01212">
    <property type="entry name" value="Phytoene_synthase_like"/>
    <property type="match status" value="1"/>
</dbReference>
<proteinExistence type="predicted"/>
<dbReference type="GO" id="GO:0004311">
    <property type="term" value="F:geranylgeranyl diphosphate synthase activity"/>
    <property type="evidence" value="ECO:0007669"/>
    <property type="project" value="InterPro"/>
</dbReference>
<dbReference type="InterPro" id="IPR044843">
    <property type="entry name" value="Trans_IPPS_bact-type"/>
</dbReference>
<organism evidence="1 2">
    <name type="scientific">Sunxiuqinia elliptica</name>
    <dbReference type="NCBI Taxonomy" id="655355"/>
    <lineage>
        <taxon>Bacteria</taxon>
        <taxon>Pseudomonadati</taxon>
        <taxon>Bacteroidota</taxon>
        <taxon>Bacteroidia</taxon>
        <taxon>Marinilabiliales</taxon>
        <taxon>Prolixibacteraceae</taxon>
        <taxon>Sunxiuqinia</taxon>
    </lineage>
</organism>
<dbReference type="SUPFAM" id="SSF48576">
    <property type="entry name" value="Terpenoid synthases"/>
    <property type="match status" value="1"/>
</dbReference>
<accession>A0A4R6H8Y5</accession>
<dbReference type="RefSeq" id="WP_133464419.1">
    <property type="nucleotide sequence ID" value="NZ_SNWI01000002.1"/>
</dbReference>
<dbReference type="EMBL" id="SNWI01000002">
    <property type="protein sequence ID" value="TDO04076.1"/>
    <property type="molecule type" value="Genomic_DNA"/>
</dbReference>